<dbReference type="PANTHER" id="PTHR42470:SF2">
    <property type="match status" value="1"/>
</dbReference>
<keyword evidence="4" id="KW-1185">Reference proteome</keyword>
<dbReference type="Pfam" id="PF25545">
    <property type="entry name" value="DUF7924"/>
    <property type="match status" value="1"/>
</dbReference>
<feature type="domain" description="DUF7924" evidence="2">
    <location>
        <begin position="150"/>
        <end position="378"/>
    </location>
</feature>
<dbReference type="AlphaFoldDB" id="A0A7D5UR69"/>
<dbReference type="EMBL" id="CP058932">
    <property type="protein sequence ID" value="QLI64834.1"/>
    <property type="molecule type" value="Genomic_DNA"/>
</dbReference>
<feature type="region of interest" description="Disordered" evidence="1">
    <location>
        <begin position="34"/>
        <end position="97"/>
    </location>
</feature>
<dbReference type="PANTHER" id="PTHR42470">
    <property type="entry name" value="VAST DOMAIN-CONTAINING PROTEIN"/>
    <property type="match status" value="1"/>
</dbReference>
<dbReference type="InterPro" id="IPR057684">
    <property type="entry name" value="DUF7924"/>
</dbReference>
<dbReference type="KEGG" id="mbrn:26237356"/>
<sequence length="386" mass="44176">MDELEKDATNANGIKRQCLDDRNTIDHRIAHWVKEGSWPKEDPVQEVQGQGDNTNRHRLERVRARPRSTSRKRSEPGASTSSIAASEPKSRDEKSAPYRDVRYEFNLEKVGVLMKDSEQGITQKSRELCKKLLEQKQLPPIDSLFRDDLFDETCRDLQTRNEARVLRDIGMLLVPSAETLRTLGDKSLGSLIESVNESWSNCIPLDATRLTPARPRPDYSLGFRREAFTEEQLQRLEPFIGDVFSQSYFAATYRMYFPFFASEAKCGREGLDVADRQNAHSMAIAVTAVVELFKAVGREKELDGEILVFSVSHDNESVRIYGWYPAVSVSKTTMHRHTIRKFNFTELDGRDKWATDTFTKNVYRVYMPGFLDLIQSAVDQLPHESA</sequence>
<proteinExistence type="predicted"/>
<evidence type="ECO:0000313" key="4">
    <source>
        <dbReference type="Proteomes" id="UP000510686"/>
    </source>
</evidence>
<reference evidence="3 4" key="1">
    <citation type="submission" date="2020-07" db="EMBL/GenBank/DDBJ databases">
        <title>Telomere length de novo assembly of all 7 chromosomes of the fungus, Metarhizium brunneum, using a novel assembly pipeline.</title>
        <authorList>
            <person name="Saud z."/>
            <person name="Kortsinoglou A."/>
            <person name="Kouvelis V.N."/>
            <person name="Butt T.M."/>
        </authorList>
    </citation>
    <scope>NUCLEOTIDE SEQUENCE [LARGE SCALE GENOMIC DNA]</scope>
    <source>
        <strain evidence="3 4">4556</strain>
    </source>
</reference>
<feature type="compositionally biased region" description="Basic and acidic residues" evidence="1">
    <location>
        <begin position="34"/>
        <end position="43"/>
    </location>
</feature>
<dbReference type="RefSeq" id="XP_014547912.1">
    <property type="nucleotide sequence ID" value="XM_014692426.1"/>
</dbReference>
<gene>
    <name evidence="3" type="ORF">G6M90_00g026740</name>
</gene>
<evidence type="ECO:0000256" key="1">
    <source>
        <dbReference type="SAM" id="MobiDB-lite"/>
    </source>
</evidence>
<feature type="region of interest" description="Disordered" evidence="1">
    <location>
        <begin position="1"/>
        <end position="22"/>
    </location>
</feature>
<dbReference type="Proteomes" id="UP000510686">
    <property type="component" value="Chromosome 1"/>
</dbReference>
<dbReference type="OrthoDB" id="4940554at2759"/>
<feature type="compositionally biased region" description="Basic and acidic residues" evidence="1">
    <location>
        <begin position="88"/>
        <end position="97"/>
    </location>
</feature>
<dbReference type="GeneID" id="26237356"/>
<evidence type="ECO:0000313" key="3">
    <source>
        <dbReference type="EMBL" id="QLI64834.1"/>
    </source>
</evidence>
<organism evidence="3 4">
    <name type="scientific">Metarhizium brunneum</name>
    <dbReference type="NCBI Taxonomy" id="500148"/>
    <lineage>
        <taxon>Eukaryota</taxon>
        <taxon>Fungi</taxon>
        <taxon>Dikarya</taxon>
        <taxon>Ascomycota</taxon>
        <taxon>Pezizomycotina</taxon>
        <taxon>Sordariomycetes</taxon>
        <taxon>Hypocreomycetidae</taxon>
        <taxon>Hypocreales</taxon>
        <taxon>Clavicipitaceae</taxon>
        <taxon>Metarhizium</taxon>
    </lineage>
</organism>
<feature type="compositionally biased region" description="Basic and acidic residues" evidence="1">
    <location>
        <begin position="54"/>
        <end position="63"/>
    </location>
</feature>
<protein>
    <recommendedName>
        <fullName evidence="2">DUF7924 domain-containing protein</fullName>
    </recommendedName>
</protein>
<name>A0A7D5UR69_9HYPO</name>
<accession>A0A7D5UR69</accession>
<evidence type="ECO:0000259" key="2">
    <source>
        <dbReference type="Pfam" id="PF25545"/>
    </source>
</evidence>